<sequence length="74" mass="8741">MREDALGLLDLVKKNGIAYIFHRSEPKAVMMDIEEFSRIQDLLEDYFDEIEARKLEKEPIGKLIPEEDIIKEYV</sequence>
<evidence type="ECO:0000256" key="1">
    <source>
        <dbReference type="ARBA" id="ARBA00009981"/>
    </source>
</evidence>
<dbReference type="InterPro" id="IPR036165">
    <property type="entry name" value="YefM-like_sf"/>
</dbReference>
<proteinExistence type="inferred from homology"/>
<gene>
    <name evidence="2" type="ORF">US40_C0003G0057</name>
</gene>
<evidence type="ECO:0000313" key="2">
    <source>
        <dbReference type="EMBL" id="KKQ26205.1"/>
    </source>
</evidence>
<dbReference type="SUPFAM" id="SSF143120">
    <property type="entry name" value="YefM-like"/>
    <property type="match status" value="1"/>
</dbReference>
<reference evidence="2 3" key="1">
    <citation type="journal article" date="2015" name="Nature">
        <title>rRNA introns, odd ribosomes, and small enigmatic genomes across a large radiation of phyla.</title>
        <authorList>
            <person name="Brown C.T."/>
            <person name="Hug L.A."/>
            <person name="Thomas B.C."/>
            <person name="Sharon I."/>
            <person name="Castelle C.J."/>
            <person name="Singh A."/>
            <person name="Wilkins M.J."/>
            <person name="Williams K.H."/>
            <person name="Banfield J.F."/>
        </authorList>
    </citation>
    <scope>NUCLEOTIDE SEQUENCE [LARGE SCALE GENOMIC DNA]</scope>
</reference>
<dbReference type="AlphaFoldDB" id="A0A0G0GJB1"/>
<name>A0A0G0GJB1_9BACT</name>
<dbReference type="Proteomes" id="UP000034917">
    <property type="component" value="Unassembled WGS sequence"/>
</dbReference>
<protein>
    <recommendedName>
        <fullName evidence="4">Antitoxin</fullName>
    </recommendedName>
</protein>
<evidence type="ECO:0008006" key="4">
    <source>
        <dbReference type="Google" id="ProtNLM"/>
    </source>
</evidence>
<comment type="similarity">
    <text evidence="1">Belongs to the phD/YefM antitoxin family.</text>
</comment>
<comment type="caution">
    <text evidence="2">The sequence shown here is derived from an EMBL/GenBank/DDBJ whole genome shotgun (WGS) entry which is preliminary data.</text>
</comment>
<evidence type="ECO:0000313" key="3">
    <source>
        <dbReference type="Proteomes" id="UP000034917"/>
    </source>
</evidence>
<accession>A0A0G0GJB1</accession>
<dbReference type="EMBL" id="LBSV01000003">
    <property type="protein sequence ID" value="KKQ26205.1"/>
    <property type="molecule type" value="Genomic_DNA"/>
</dbReference>
<organism evidence="2 3">
    <name type="scientific">Candidatus Roizmanbacteria bacterium GW2011_GWC2_37_13</name>
    <dbReference type="NCBI Taxonomy" id="1618486"/>
    <lineage>
        <taxon>Bacteria</taxon>
        <taxon>Candidatus Roizmaniibacteriota</taxon>
    </lineage>
</organism>